<reference evidence="4 5" key="2">
    <citation type="journal article" date="2016" name="Genome Announc.">
        <title>Permanent Draft Genome Sequences for Two Variants of Frankia sp. Strain CpI1, the First Frankia Strain Isolated from Root Nodules of Comptonia peregrina.</title>
        <authorList>
            <person name="Oshone R."/>
            <person name="Hurst S.G.IV."/>
            <person name="Abebe-Akele F."/>
            <person name="Simpson S."/>
            <person name="Morris K."/>
            <person name="Thomas W.K."/>
            <person name="Tisa L.S."/>
        </authorList>
    </citation>
    <scope>NUCLEOTIDE SEQUENCE [LARGE SCALE GENOMIC DNA]</scope>
    <source>
        <strain evidence="5">CpI1-S</strain>
    </source>
</reference>
<keyword evidence="5" id="KW-1185">Reference proteome</keyword>
<dbReference type="InterPro" id="IPR005543">
    <property type="entry name" value="PASTA_dom"/>
</dbReference>
<feature type="transmembrane region" description="Helical" evidence="2">
    <location>
        <begin position="56"/>
        <end position="75"/>
    </location>
</feature>
<dbReference type="Gene3D" id="3.30.10.20">
    <property type="match status" value="1"/>
</dbReference>
<feature type="domain" description="PASTA" evidence="3">
    <location>
        <begin position="118"/>
        <end position="188"/>
    </location>
</feature>
<accession>A0A0D8BHL4</accession>
<evidence type="ECO:0000313" key="5">
    <source>
        <dbReference type="Proteomes" id="UP000032545"/>
    </source>
</evidence>
<dbReference type="PATRIC" id="fig|1502723.3.peg.642"/>
<dbReference type="EMBL" id="JYFN01000011">
    <property type="protein sequence ID" value="KJE23728.1"/>
    <property type="molecule type" value="Genomic_DNA"/>
</dbReference>
<gene>
    <name evidence="4" type="ORF">FF36_01913</name>
</gene>
<keyword evidence="2" id="KW-0812">Transmembrane</keyword>
<organism evidence="4 5">
    <name type="scientific">Frankia torreyi</name>
    <dbReference type="NCBI Taxonomy" id="1856"/>
    <lineage>
        <taxon>Bacteria</taxon>
        <taxon>Bacillati</taxon>
        <taxon>Actinomycetota</taxon>
        <taxon>Actinomycetes</taxon>
        <taxon>Frankiales</taxon>
        <taxon>Frankiaceae</taxon>
        <taxon>Frankia</taxon>
    </lineage>
</organism>
<keyword evidence="2" id="KW-1133">Transmembrane helix</keyword>
<dbReference type="PROSITE" id="PS51178">
    <property type="entry name" value="PASTA"/>
    <property type="match status" value="1"/>
</dbReference>
<proteinExistence type="predicted"/>
<sequence>MSYGYDDRGYPPNDRAGWRDPRYDYPPPARDQYAGHRPSTSPPPPEKRGLSRNAKIGIGAGVAILLIVIGVAAGGGNGTSTAPAAAAAVDANSPAATAPAATAPVGSAPAAAVTAAPAVQKAVPNVVGLNHQTAQDTLQAAGFYNLAEEDATGQGRLLVLDRNWHVVSQQPAAGTVISTDAQVMLRSKKYTDP</sequence>
<dbReference type="Pfam" id="PF03793">
    <property type="entry name" value="PASTA"/>
    <property type="match status" value="1"/>
</dbReference>
<dbReference type="CDD" id="cd06577">
    <property type="entry name" value="PASTA_pknB"/>
    <property type="match status" value="1"/>
</dbReference>
<keyword evidence="2" id="KW-0472">Membrane</keyword>
<dbReference type="AlphaFoldDB" id="A0A0D8BHL4"/>
<feature type="region of interest" description="Disordered" evidence="1">
    <location>
        <begin position="1"/>
        <end position="52"/>
    </location>
</feature>
<evidence type="ECO:0000256" key="2">
    <source>
        <dbReference type="SAM" id="Phobius"/>
    </source>
</evidence>
<dbReference type="RefSeq" id="WP_082121787.1">
    <property type="nucleotide sequence ID" value="NZ_JYFN01000011.1"/>
</dbReference>
<dbReference type="Proteomes" id="UP000032545">
    <property type="component" value="Unassembled WGS sequence"/>
</dbReference>
<reference evidence="5" key="1">
    <citation type="submission" date="2015-02" db="EMBL/GenBank/DDBJ databases">
        <title>Draft Genome of Frankia sp. CpI1-S.</title>
        <authorList>
            <person name="Oshone R.T."/>
            <person name="Ngom M."/>
            <person name="Ghodhbane-Gtari F."/>
            <person name="Gtari M."/>
            <person name="Morris K."/>
            <person name="Thomas K."/>
            <person name="Sen A."/>
            <person name="Tisa L.S."/>
        </authorList>
    </citation>
    <scope>NUCLEOTIDE SEQUENCE [LARGE SCALE GENOMIC DNA]</scope>
    <source>
        <strain evidence="5">CpI1-S</strain>
    </source>
</reference>
<evidence type="ECO:0000313" key="4">
    <source>
        <dbReference type="EMBL" id="KJE23728.1"/>
    </source>
</evidence>
<dbReference type="OrthoDB" id="4335972at2"/>
<name>A0A0D8BHL4_9ACTN</name>
<protein>
    <submittedName>
        <fullName evidence="4">PASTA domain-containing protein</fullName>
    </submittedName>
</protein>
<evidence type="ECO:0000256" key="1">
    <source>
        <dbReference type="SAM" id="MobiDB-lite"/>
    </source>
</evidence>
<evidence type="ECO:0000259" key="3">
    <source>
        <dbReference type="PROSITE" id="PS51178"/>
    </source>
</evidence>
<comment type="caution">
    <text evidence="4">The sequence shown here is derived from an EMBL/GenBank/DDBJ whole genome shotgun (WGS) entry which is preliminary data.</text>
</comment>